<evidence type="ECO:0000313" key="10">
    <source>
        <dbReference type="Proteomes" id="UP000002058"/>
    </source>
</evidence>
<evidence type="ECO:0000256" key="8">
    <source>
        <dbReference type="SAM" id="MobiDB-lite"/>
    </source>
</evidence>
<feature type="region of interest" description="Disordered" evidence="8">
    <location>
        <begin position="77"/>
        <end position="114"/>
    </location>
</feature>
<evidence type="ECO:0000313" key="9">
    <source>
        <dbReference type="EMBL" id="EEP75951.1"/>
    </source>
</evidence>
<evidence type="ECO:0000256" key="4">
    <source>
        <dbReference type="ARBA" id="ARBA00022927"/>
    </source>
</evidence>
<accession>C4JEF9</accession>
<dbReference type="GeneID" id="8444393"/>
<feature type="region of interest" description="Disordered" evidence="8">
    <location>
        <begin position="16"/>
        <end position="36"/>
    </location>
</feature>
<dbReference type="KEGG" id="ure:UREG_00798"/>
<keyword evidence="6" id="KW-0906">Nuclear pore complex</keyword>
<dbReference type="eggNOG" id="ENOG502QUNM">
    <property type="taxonomic scope" value="Eukaryota"/>
</dbReference>
<dbReference type="InterPro" id="IPR037700">
    <property type="entry name" value="NUP88/NUP82"/>
</dbReference>
<dbReference type="OrthoDB" id="341482at2759"/>
<comment type="subcellular location">
    <subcellularLocation>
        <location evidence="1">Nucleus</location>
        <location evidence="1">Nuclear pore complex</location>
    </subcellularLocation>
</comment>
<name>C4JEF9_UNCRE</name>
<organism evidence="9 10">
    <name type="scientific">Uncinocarpus reesii (strain UAMH 1704)</name>
    <dbReference type="NCBI Taxonomy" id="336963"/>
    <lineage>
        <taxon>Eukaryota</taxon>
        <taxon>Fungi</taxon>
        <taxon>Dikarya</taxon>
        <taxon>Ascomycota</taxon>
        <taxon>Pezizomycotina</taxon>
        <taxon>Eurotiomycetes</taxon>
        <taxon>Eurotiomycetidae</taxon>
        <taxon>Onygenales</taxon>
        <taxon>Onygenaceae</taxon>
        <taxon>Uncinocarpus</taxon>
    </lineage>
</organism>
<dbReference type="HOGENOM" id="CLU_009483_0_0_1"/>
<dbReference type="OMA" id="WHPLGVH"/>
<keyword evidence="2" id="KW-0813">Transport</keyword>
<dbReference type="GO" id="GO:0000056">
    <property type="term" value="P:ribosomal small subunit export from nucleus"/>
    <property type="evidence" value="ECO:0007669"/>
    <property type="project" value="InterPro"/>
</dbReference>
<dbReference type="PANTHER" id="PTHR13257:SF0">
    <property type="entry name" value="NUCLEAR PORE COMPLEX PROTEIN NUP88"/>
    <property type="match status" value="1"/>
</dbReference>
<dbReference type="GO" id="GO:0005643">
    <property type="term" value="C:nuclear pore"/>
    <property type="evidence" value="ECO:0007669"/>
    <property type="project" value="UniProtKB-SubCell"/>
</dbReference>
<dbReference type="STRING" id="336963.C4JEF9"/>
<dbReference type="GO" id="GO:0006606">
    <property type="term" value="P:protein import into nucleus"/>
    <property type="evidence" value="ECO:0007669"/>
    <property type="project" value="TreeGrafter"/>
</dbReference>
<keyword evidence="3" id="KW-0509">mRNA transport</keyword>
<dbReference type="GO" id="GO:0000055">
    <property type="term" value="P:ribosomal large subunit export from nucleus"/>
    <property type="evidence" value="ECO:0007669"/>
    <property type="project" value="InterPro"/>
</dbReference>
<evidence type="ECO:0008006" key="11">
    <source>
        <dbReference type="Google" id="ProtNLM"/>
    </source>
</evidence>
<evidence type="ECO:0000256" key="3">
    <source>
        <dbReference type="ARBA" id="ARBA00022816"/>
    </source>
</evidence>
<proteinExistence type="predicted"/>
<evidence type="ECO:0000256" key="2">
    <source>
        <dbReference type="ARBA" id="ARBA00022448"/>
    </source>
</evidence>
<gene>
    <name evidence="9" type="ORF">UREG_00798</name>
</gene>
<dbReference type="GO" id="GO:0017056">
    <property type="term" value="F:structural constituent of nuclear pore"/>
    <property type="evidence" value="ECO:0007669"/>
    <property type="project" value="InterPro"/>
</dbReference>
<dbReference type="GO" id="GO:0006406">
    <property type="term" value="P:mRNA export from nucleus"/>
    <property type="evidence" value="ECO:0007669"/>
    <property type="project" value="TreeGrafter"/>
</dbReference>
<keyword evidence="4" id="KW-0653">Protein transport</keyword>
<dbReference type="AlphaFoldDB" id="C4JEF9"/>
<feature type="compositionally biased region" description="Polar residues" evidence="8">
    <location>
        <begin position="92"/>
        <end position="114"/>
    </location>
</feature>
<keyword evidence="7" id="KW-0539">Nucleus</keyword>
<dbReference type="Proteomes" id="UP000002058">
    <property type="component" value="Unassembled WGS sequence"/>
</dbReference>
<dbReference type="InParanoid" id="C4JEF9"/>
<evidence type="ECO:0000256" key="6">
    <source>
        <dbReference type="ARBA" id="ARBA00023132"/>
    </source>
</evidence>
<keyword evidence="5" id="KW-0811">Translocation</keyword>
<dbReference type="EMBL" id="CH476615">
    <property type="protein sequence ID" value="EEP75951.1"/>
    <property type="molecule type" value="Genomic_DNA"/>
</dbReference>
<dbReference type="RefSeq" id="XP_002541284.1">
    <property type="nucleotide sequence ID" value="XM_002541238.1"/>
</dbReference>
<feature type="compositionally biased region" description="Basic and acidic residues" evidence="8">
    <location>
        <begin position="802"/>
        <end position="815"/>
    </location>
</feature>
<evidence type="ECO:0000256" key="1">
    <source>
        <dbReference type="ARBA" id="ARBA00004567"/>
    </source>
</evidence>
<keyword evidence="10" id="KW-1185">Reference proteome</keyword>
<sequence length="847" mass="93697">MPRVVDYAPAWLSRPSPGATFFSSSSSKKPSENDAESYFGPTNILARRGTEVFAVVDNQIRWANLALLKDQWQEGVRQKRRETGYGSDETDTVSSGSVRISKNGAGNKTNGGSSEVESRYRVLTAPIYGQIRQLIPSPNGAFLAILTTHTIHIAILPDSSHLSNPDYSPLRLRTYQLGPATHVIPESPVVKALWHPLGVYDNFGGCIVTVTADSAVRVWEIDRRDNWSFDRPTLAIDLKKLVDGTSSDEDFAPSGFGQNKGFSADVFDMEAASATFGGHGYDDEDAWASMTLWVGMRQGDVYALCPLLPSKWRAPALAISCLTTSIIHKLASVQEDTAEENDDRKAVEQRYTWLREIDNQEPIQVEDDFGLAEIRVRPAQPSPIPRLQGPFQFDIEEEPDDLDITDIYVIAAKPETDDLLAGEDDRDIIDESKQDGISGTIICLATEKGMVHIALEMDGVEGQWLPGSSQGTFTTPMSDASELLLLESLETVREKHLQPNSWPIFSEDSGSRYNFFLTTANNVTFISLSSWVQRLEPELQSADTAGSAFRISVICDGSIAEREQIIQISASRSLGGPEHLTNSLVMYDFDLGYMLLTYVPSQVYALVLESAASGELESTQELVPFEPDAANYQTHMPIPQRAPYQVPSIFYATNPLTTFIDDHVSHGRKHTLKEPIRLSPATLDIIATAHRILSAYTHALEKAASVLFRRCERLQGEMRDQLNQLVDLAERINDVSQGTVRRGPTTCKLLRAGGRPISDKENSWVREVNTLADSMGGVESDKQSKLIERLNTVKSLAEELVSEAKRSPESSKESRTFSPDARSSPLRVPPLLQKAKVAEAMDMVERE</sequence>
<dbReference type="VEuPathDB" id="FungiDB:UREG_00798"/>
<reference evidence="10" key="1">
    <citation type="journal article" date="2009" name="Genome Res.">
        <title>Comparative genomic analyses of the human fungal pathogens Coccidioides and their relatives.</title>
        <authorList>
            <person name="Sharpton T.J."/>
            <person name="Stajich J.E."/>
            <person name="Rounsley S.D."/>
            <person name="Gardner M.J."/>
            <person name="Wortman J.R."/>
            <person name="Jordar V.S."/>
            <person name="Maiti R."/>
            <person name="Kodira C.D."/>
            <person name="Neafsey D.E."/>
            <person name="Zeng Q."/>
            <person name="Hung C.-Y."/>
            <person name="McMahan C."/>
            <person name="Muszewska A."/>
            <person name="Grynberg M."/>
            <person name="Mandel M.A."/>
            <person name="Kellner E.M."/>
            <person name="Barker B.M."/>
            <person name="Galgiani J.N."/>
            <person name="Orbach M.J."/>
            <person name="Kirkland T.N."/>
            <person name="Cole G.T."/>
            <person name="Henn M.R."/>
            <person name="Birren B.W."/>
            <person name="Taylor J.W."/>
        </authorList>
    </citation>
    <scope>NUCLEOTIDE SEQUENCE [LARGE SCALE GENOMIC DNA]</scope>
    <source>
        <strain evidence="10">UAMH 1704</strain>
    </source>
</reference>
<protein>
    <recommendedName>
        <fullName evidence="11">Nuclear pore complex protein An-Nup82</fullName>
    </recommendedName>
</protein>
<evidence type="ECO:0000256" key="5">
    <source>
        <dbReference type="ARBA" id="ARBA00023010"/>
    </source>
</evidence>
<dbReference type="PANTHER" id="PTHR13257">
    <property type="entry name" value="NUCLEOPORIN NUP84-RELATED"/>
    <property type="match status" value="1"/>
</dbReference>
<feature type="region of interest" description="Disordered" evidence="8">
    <location>
        <begin position="801"/>
        <end position="834"/>
    </location>
</feature>
<evidence type="ECO:0000256" key="7">
    <source>
        <dbReference type="ARBA" id="ARBA00023242"/>
    </source>
</evidence>